<feature type="binding site" evidence="5">
    <location>
        <position position="85"/>
    </location>
    <ligand>
        <name>S-adenosyl-L-methionine</name>
        <dbReference type="ChEBI" id="CHEBI:59789"/>
    </ligand>
</feature>
<dbReference type="InterPro" id="IPR029028">
    <property type="entry name" value="Alpha/beta_knot_MTases"/>
</dbReference>
<keyword evidence="7" id="KW-1185">Reference proteome</keyword>
<evidence type="ECO:0000256" key="2">
    <source>
        <dbReference type="ARBA" id="ARBA00022679"/>
    </source>
</evidence>
<proteinExistence type="inferred from homology"/>
<dbReference type="InterPro" id="IPR029026">
    <property type="entry name" value="tRNA_m1G_MTases_N"/>
</dbReference>
<feature type="binding site" evidence="5">
    <location>
        <position position="58"/>
    </location>
    <ligand>
        <name>S-adenosyl-L-methionine</name>
        <dbReference type="ChEBI" id="CHEBI:59789"/>
    </ligand>
</feature>
<gene>
    <name evidence="5" type="primary">rlmH</name>
    <name evidence="6" type="ORF">SAMN06269117_12144</name>
</gene>
<dbReference type="RefSeq" id="WP_142936029.1">
    <property type="nucleotide sequence ID" value="NZ_FXTM01000021.1"/>
</dbReference>
<dbReference type="EMBL" id="FXTM01000021">
    <property type="protein sequence ID" value="SMO71695.1"/>
    <property type="molecule type" value="Genomic_DNA"/>
</dbReference>
<keyword evidence="3 5" id="KW-0949">S-adenosyl-L-methionine</keyword>
<dbReference type="AlphaFoldDB" id="A0A521DJC9"/>
<comment type="function">
    <text evidence="5">Specifically methylates the pseudouridine at position 1915 (m3Psi1915) in 23S rRNA.</text>
</comment>
<keyword evidence="1 5" id="KW-0489">Methyltransferase</keyword>
<sequence>MKIRLLAVGRIAPFLREAQEHYIRKIRNLELIEVKKGKSVEEEGKRLEEKIKGFLVILDERGKELTSREFSGLLLRNSYITFVVGGADGISENLKKRGNFILSLSKLTLQHDIARLVLLEQIYRGLEIIRGSPYHRD</sequence>
<dbReference type="SUPFAM" id="SSF75217">
    <property type="entry name" value="alpha/beta knot"/>
    <property type="match status" value="1"/>
</dbReference>
<evidence type="ECO:0000313" key="6">
    <source>
        <dbReference type="EMBL" id="SMO71695.1"/>
    </source>
</evidence>
<dbReference type="InterPro" id="IPR003742">
    <property type="entry name" value="RlmH-like"/>
</dbReference>
<evidence type="ECO:0000256" key="4">
    <source>
        <dbReference type="ARBA" id="ARBA00038303"/>
    </source>
</evidence>
<keyword evidence="5" id="KW-0698">rRNA processing</keyword>
<dbReference type="PIRSF" id="PIRSF004505">
    <property type="entry name" value="MT_bac"/>
    <property type="match status" value="1"/>
</dbReference>
<dbReference type="PANTHER" id="PTHR33603:SF1">
    <property type="entry name" value="RIBOSOMAL RNA LARGE SUBUNIT METHYLTRANSFERASE H"/>
    <property type="match status" value="1"/>
</dbReference>
<accession>A0A521DJC9</accession>
<evidence type="ECO:0000256" key="3">
    <source>
        <dbReference type="ARBA" id="ARBA00022691"/>
    </source>
</evidence>
<dbReference type="GO" id="GO:0070038">
    <property type="term" value="F:rRNA (pseudouridine-N3-)-methyltransferase activity"/>
    <property type="evidence" value="ECO:0007669"/>
    <property type="project" value="UniProtKB-UniRule"/>
</dbReference>
<keyword evidence="5" id="KW-0963">Cytoplasm</keyword>
<organism evidence="6 7">
    <name type="scientific">Balnearium lithotrophicum</name>
    <dbReference type="NCBI Taxonomy" id="223788"/>
    <lineage>
        <taxon>Bacteria</taxon>
        <taxon>Pseudomonadati</taxon>
        <taxon>Aquificota</taxon>
        <taxon>Aquificia</taxon>
        <taxon>Desulfurobacteriales</taxon>
        <taxon>Desulfurobacteriaceae</taxon>
        <taxon>Balnearium</taxon>
    </lineage>
</organism>
<comment type="similarity">
    <text evidence="4 5">Belongs to the RNA methyltransferase RlmH family.</text>
</comment>
<reference evidence="6 7" key="1">
    <citation type="submission" date="2017-05" db="EMBL/GenBank/DDBJ databases">
        <authorList>
            <person name="Varghese N."/>
            <person name="Submissions S."/>
        </authorList>
    </citation>
    <scope>NUCLEOTIDE SEQUENCE [LARGE SCALE GENOMIC DNA]</scope>
    <source>
        <strain evidence="6 7">DSM 16304</strain>
    </source>
</reference>
<evidence type="ECO:0000256" key="5">
    <source>
        <dbReference type="HAMAP-Rule" id="MF_00658"/>
    </source>
</evidence>
<dbReference type="Proteomes" id="UP000317315">
    <property type="component" value="Unassembled WGS sequence"/>
</dbReference>
<dbReference type="CDD" id="cd18081">
    <property type="entry name" value="RlmH-like"/>
    <property type="match status" value="1"/>
</dbReference>
<dbReference type="OrthoDB" id="9806643at2"/>
<feature type="binding site" evidence="5">
    <location>
        <begin position="104"/>
        <end position="109"/>
    </location>
    <ligand>
        <name>S-adenosyl-L-methionine</name>
        <dbReference type="ChEBI" id="CHEBI:59789"/>
    </ligand>
</feature>
<evidence type="ECO:0000313" key="7">
    <source>
        <dbReference type="Proteomes" id="UP000317315"/>
    </source>
</evidence>
<dbReference type="HAMAP" id="MF_00658">
    <property type="entry name" value="23SrRNA_methyltr_H"/>
    <property type="match status" value="1"/>
</dbReference>
<dbReference type="Gene3D" id="3.40.1280.10">
    <property type="match status" value="1"/>
</dbReference>
<dbReference type="Pfam" id="PF02590">
    <property type="entry name" value="SPOUT_MTase"/>
    <property type="match status" value="1"/>
</dbReference>
<comment type="subcellular location">
    <subcellularLocation>
        <location evidence="5">Cytoplasm</location>
    </subcellularLocation>
</comment>
<name>A0A521DJC9_9BACT</name>
<keyword evidence="2 5" id="KW-0808">Transferase</keyword>
<evidence type="ECO:0000256" key="1">
    <source>
        <dbReference type="ARBA" id="ARBA00022603"/>
    </source>
</evidence>
<dbReference type="EC" id="2.1.1.177" evidence="5"/>
<comment type="subunit">
    <text evidence="5">Homodimer.</text>
</comment>
<dbReference type="PANTHER" id="PTHR33603">
    <property type="entry name" value="METHYLTRANSFERASE"/>
    <property type="match status" value="1"/>
</dbReference>
<comment type="catalytic activity">
    <reaction evidence="5">
        <text>pseudouridine(1915) in 23S rRNA + S-adenosyl-L-methionine = N(3)-methylpseudouridine(1915) in 23S rRNA + S-adenosyl-L-homocysteine + H(+)</text>
        <dbReference type="Rhea" id="RHEA:42752"/>
        <dbReference type="Rhea" id="RHEA-COMP:10221"/>
        <dbReference type="Rhea" id="RHEA-COMP:10222"/>
        <dbReference type="ChEBI" id="CHEBI:15378"/>
        <dbReference type="ChEBI" id="CHEBI:57856"/>
        <dbReference type="ChEBI" id="CHEBI:59789"/>
        <dbReference type="ChEBI" id="CHEBI:65314"/>
        <dbReference type="ChEBI" id="CHEBI:74486"/>
        <dbReference type="EC" id="2.1.1.177"/>
    </reaction>
</comment>
<protein>
    <recommendedName>
        <fullName evidence="5">Ribosomal RNA large subunit methyltransferase H</fullName>
        <ecNumber evidence="5">2.1.1.177</ecNumber>
    </recommendedName>
    <alternativeName>
        <fullName evidence="5">23S rRNA (pseudouridine1915-N3)-methyltransferase</fullName>
    </alternativeName>
    <alternativeName>
        <fullName evidence="5">23S rRNA m3Psi1915 methyltransferase</fullName>
    </alternativeName>
    <alternativeName>
        <fullName evidence="5">rRNA (pseudouridine-N3-)-methyltransferase RlmH</fullName>
    </alternativeName>
</protein>
<dbReference type="GO" id="GO:0005737">
    <property type="term" value="C:cytoplasm"/>
    <property type="evidence" value="ECO:0007669"/>
    <property type="project" value="UniProtKB-SubCell"/>
</dbReference>